<gene>
    <name evidence="2" type="ORF">HNQ65_004377</name>
</gene>
<evidence type="ECO:0000313" key="3">
    <source>
        <dbReference type="Proteomes" id="UP000590740"/>
    </source>
</evidence>
<evidence type="ECO:0000313" key="2">
    <source>
        <dbReference type="EMBL" id="MBB5034769.1"/>
    </source>
</evidence>
<proteinExistence type="predicted"/>
<dbReference type="Proteomes" id="UP000590740">
    <property type="component" value="Unassembled WGS sequence"/>
</dbReference>
<evidence type="ECO:0000256" key="1">
    <source>
        <dbReference type="SAM" id="MobiDB-lite"/>
    </source>
</evidence>
<protein>
    <submittedName>
        <fullName evidence="2">Uncharacterized protein</fullName>
    </submittedName>
</protein>
<dbReference type="RefSeq" id="WP_184342879.1">
    <property type="nucleotide sequence ID" value="NZ_JACHIG010000011.1"/>
</dbReference>
<feature type="compositionally biased region" description="Polar residues" evidence="1">
    <location>
        <begin position="151"/>
        <end position="175"/>
    </location>
</feature>
<feature type="region of interest" description="Disordered" evidence="1">
    <location>
        <begin position="151"/>
        <end position="274"/>
    </location>
</feature>
<accession>A0A7W7YES5</accession>
<feature type="compositionally biased region" description="Low complexity" evidence="1">
    <location>
        <begin position="214"/>
        <end position="234"/>
    </location>
</feature>
<dbReference type="EMBL" id="JACHIG010000011">
    <property type="protein sequence ID" value="MBB5034769.1"/>
    <property type="molecule type" value="Genomic_DNA"/>
</dbReference>
<keyword evidence="3" id="KW-1185">Reference proteome</keyword>
<organism evidence="2 3">
    <name type="scientific">Prosthecobacter vanneervenii</name>
    <dbReference type="NCBI Taxonomy" id="48466"/>
    <lineage>
        <taxon>Bacteria</taxon>
        <taxon>Pseudomonadati</taxon>
        <taxon>Verrucomicrobiota</taxon>
        <taxon>Verrucomicrobiia</taxon>
        <taxon>Verrucomicrobiales</taxon>
        <taxon>Verrucomicrobiaceae</taxon>
        <taxon>Prosthecobacter</taxon>
    </lineage>
</organism>
<dbReference type="AlphaFoldDB" id="A0A7W7YES5"/>
<reference evidence="2 3" key="1">
    <citation type="submission" date="2020-08" db="EMBL/GenBank/DDBJ databases">
        <title>Genomic Encyclopedia of Type Strains, Phase IV (KMG-IV): sequencing the most valuable type-strain genomes for metagenomic binning, comparative biology and taxonomic classification.</title>
        <authorList>
            <person name="Goeker M."/>
        </authorList>
    </citation>
    <scope>NUCLEOTIDE SEQUENCE [LARGE SCALE GENOMIC DNA]</scope>
    <source>
        <strain evidence="2 3">DSM 12252</strain>
    </source>
</reference>
<comment type="caution">
    <text evidence="2">The sequence shown here is derived from an EMBL/GenBank/DDBJ whole genome shotgun (WGS) entry which is preliminary data.</text>
</comment>
<name>A0A7W7YES5_9BACT</name>
<sequence>MTGYSRTHHTKNRHAMKCLFMVLILVEVHVQSENPSSFTPPHPYSLSRYETMWEKNPFTLKTTPAVEQRAPFADHLVIASVYGNLADPTVVLANVKTHERIRLQTSRANGSGIQLVRLYRGNGKRDDMLAIVSMGAERSEIRYGTDYLKQVSASGGTQPTQSVLQKRQQSLSQHSGGVAQPPPSTPPQVAGGSASAPGFLPGAAPQQEGWLVAGSSNQSTGGGTQSSQTGSSQSDNHTSTPSLAEGPSGTAYPSLRRYTFRSGDEFPIPNPDPQ</sequence>